<keyword evidence="2" id="KW-1185">Reference proteome</keyword>
<dbReference type="PANTHER" id="PTHR46114:SF2">
    <property type="entry name" value="CULLIN N-TERMINAL DOMAIN-CONTAINING PROTEIN"/>
    <property type="match status" value="1"/>
</dbReference>
<sequence>MGNTTGFMYLKQKFPKIREAKFEEGIFVGPQIRSLMHDEKLEELLNPLDNAAWQAFKNVTHSFLGNLKAEIYRDIVHGLITSYKNLGCNMSLKIHFLHSHLDFFPENLGAVSDEHGNAFLRGFQRKKRDIEGNGMLICWLIIAGPSRGILHRRNIKGNRDFLMFR</sequence>
<dbReference type="EMBL" id="BMAU01021040">
    <property type="protein sequence ID" value="GFX87926.1"/>
    <property type="molecule type" value="Genomic_DNA"/>
</dbReference>
<dbReference type="Proteomes" id="UP000887159">
    <property type="component" value="Unassembled WGS sequence"/>
</dbReference>
<proteinExistence type="predicted"/>
<accession>A0A8X6R3V2</accession>
<comment type="caution">
    <text evidence="1">The sequence shown here is derived from an EMBL/GenBank/DDBJ whole genome shotgun (WGS) entry which is preliminary data.</text>
</comment>
<name>A0A8X6R3V2_TRICX</name>
<reference evidence="1" key="1">
    <citation type="submission" date="2020-08" db="EMBL/GenBank/DDBJ databases">
        <title>Multicomponent nature underlies the extraordinary mechanical properties of spider dragline silk.</title>
        <authorList>
            <person name="Kono N."/>
            <person name="Nakamura H."/>
            <person name="Mori M."/>
            <person name="Yoshida Y."/>
            <person name="Ohtoshi R."/>
            <person name="Malay A.D."/>
            <person name="Moran D.A.P."/>
            <person name="Tomita M."/>
            <person name="Numata K."/>
            <person name="Arakawa K."/>
        </authorList>
    </citation>
    <scope>NUCLEOTIDE SEQUENCE</scope>
</reference>
<dbReference type="AlphaFoldDB" id="A0A8X6R3V2"/>
<protein>
    <submittedName>
        <fullName evidence="1">Uncharacterized protein</fullName>
    </submittedName>
</protein>
<evidence type="ECO:0000313" key="1">
    <source>
        <dbReference type="EMBL" id="GFX87926.1"/>
    </source>
</evidence>
<gene>
    <name evidence="1" type="primary">EVAR_12988_1</name>
    <name evidence="1" type="ORF">TNCV_4373911</name>
</gene>
<evidence type="ECO:0000313" key="2">
    <source>
        <dbReference type="Proteomes" id="UP000887159"/>
    </source>
</evidence>
<dbReference type="PANTHER" id="PTHR46114">
    <property type="entry name" value="APPLE DOMAIN-CONTAINING PROTEIN"/>
    <property type="match status" value="1"/>
</dbReference>
<organism evidence="1 2">
    <name type="scientific">Trichonephila clavipes</name>
    <name type="common">Golden silk orbweaver</name>
    <name type="synonym">Nephila clavipes</name>
    <dbReference type="NCBI Taxonomy" id="2585209"/>
    <lineage>
        <taxon>Eukaryota</taxon>
        <taxon>Metazoa</taxon>
        <taxon>Ecdysozoa</taxon>
        <taxon>Arthropoda</taxon>
        <taxon>Chelicerata</taxon>
        <taxon>Arachnida</taxon>
        <taxon>Araneae</taxon>
        <taxon>Araneomorphae</taxon>
        <taxon>Entelegynae</taxon>
        <taxon>Araneoidea</taxon>
        <taxon>Nephilidae</taxon>
        <taxon>Trichonephila</taxon>
    </lineage>
</organism>